<reference evidence="3" key="2">
    <citation type="journal article" date="2018" name="Plant J.">
        <title>The Sorghum bicolor reference genome: improved assembly, gene annotations, a transcriptome atlas, and signatures of genome organization.</title>
        <authorList>
            <person name="McCormick R.F."/>
            <person name="Truong S.K."/>
            <person name="Sreedasyam A."/>
            <person name="Jenkins J."/>
            <person name="Shu S."/>
            <person name="Sims D."/>
            <person name="Kennedy M."/>
            <person name="Amirebrahimi M."/>
            <person name="Weers B.D."/>
            <person name="McKinley B."/>
            <person name="Mattison A."/>
            <person name="Morishige D.T."/>
            <person name="Grimwood J."/>
            <person name="Schmutz J."/>
            <person name="Mullet J.E."/>
        </authorList>
    </citation>
    <scope>NUCLEOTIDE SEQUENCE [LARGE SCALE GENOMIC DNA]</scope>
    <source>
        <strain evidence="3">cv. BTx623</strain>
    </source>
</reference>
<feature type="domain" description="Alpha/beta hydrolase fold-3" evidence="1">
    <location>
        <begin position="108"/>
        <end position="342"/>
    </location>
</feature>
<dbReference type="OrthoDB" id="408631at2759"/>
<dbReference type="InterPro" id="IPR050466">
    <property type="entry name" value="Carboxylest/Gibb_receptor"/>
</dbReference>
<name>A0A1W0W7I6_SORBI</name>
<evidence type="ECO:0000259" key="1">
    <source>
        <dbReference type="Pfam" id="PF07859"/>
    </source>
</evidence>
<dbReference type="Gene3D" id="3.40.50.1820">
    <property type="entry name" value="alpha/beta hydrolase"/>
    <property type="match status" value="1"/>
</dbReference>
<proteinExistence type="predicted"/>
<dbReference type="InParanoid" id="A0A1W0W7I6"/>
<dbReference type="EMBL" id="CM000761">
    <property type="protein sequence ID" value="OQU90360.1"/>
    <property type="molecule type" value="Genomic_DNA"/>
</dbReference>
<sequence>MAASSSSNTPLRRRRTRTPSLPWTVRIQAAALEVAHRLDGSIRRPLFWLGDLKVKVGASHAQPRSDVLLVRSADITIDASRGLWARVFCPSAAVIADADDDAAPLPIFVYFHGVLFSASSRPYDAFCRRLCRELRAVVVSVNYRLAPEHRFPAAYDDGVAALRYLDETTPIPLPLPPDLLHGAVDLSSCFLVGDSSGANMVHHVAQRWASSMSSATTATSTLPPPPPLRLRLAGAVLIQPFFGGEERTEAELAFDKACRILSVARADHYWREFLPEGATRDHPAARVCGEGVELADTFPPAMVVSGGFDLLKDWHARYVETLRAKGKLVRVVEYPDAVHGFYAFPELADSGKLVEDMKLFVHDHMSGGFD</sequence>
<dbReference type="GO" id="GO:0016787">
    <property type="term" value="F:hydrolase activity"/>
    <property type="evidence" value="ECO:0007669"/>
    <property type="project" value="InterPro"/>
</dbReference>
<protein>
    <recommendedName>
        <fullName evidence="1">Alpha/beta hydrolase fold-3 domain-containing protein</fullName>
    </recommendedName>
</protein>
<dbReference type="InterPro" id="IPR029058">
    <property type="entry name" value="AB_hydrolase_fold"/>
</dbReference>
<dbReference type="Pfam" id="PF07859">
    <property type="entry name" value="Abhydrolase_3"/>
    <property type="match status" value="1"/>
</dbReference>
<gene>
    <name evidence="2" type="ORF">SORBI_3002G394700</name>
</gene>
<dbReference type="KEGG" id="sbi:8073098"/>
<dbReference type="AlphaFoldDB" id="A0A1W0W7I6"/>
<dbReference type="InterPro" id="IPR013094">
    <property type="entry name" value="AB_hydrolase_3"/>
</dbReference>
<dbReference type="SUPFAM" id="SSF53474">
    <property type="entry name" value="alpha/beta-Hydrolases"/>
    <property type="match status" value="1"/>
</dbReference>
<accession>A0A1W0W7I6</accession>
<evidence type="ECO:0000313" key="2">
    <source>
        <dbReference type="EMBL" id="OQU90360.1"/>
    </source>
</evidence>
<evidence type="ECO:0000313" key="3">
    <source>
        <dbReference type="Proteomes" id="UP000000768"/>
    </source>
</evidence>
<organism evidence="2 3">
    <name type="scientific">Sorghum bicolor</name>
    <name type="common">Sorghum</name>
    <name type="synonym">Sorghum vulgare</name>
    <dbReference type="NCBI Taxonomy" id="4558"/>
    <lineage>
        <taxon>Eukaryota</taxon>
        <taxon>Viridiplantae</taxon>
        <taxon>Streptophyta</taxon>
        <taxon>Embryophyta</taxon>
        <taxon>Tracheophyta</taxon>
        <taxon>Spermatophyta</taxon>
        <taxon>Magnoliopsida</taxon>
        <taxon>Liliopsida</taxon>
        <taxon>Poales</taxon>
        <taxon>Poaceae</taxon>
        <taxon>PACMAD clade</taxon>
        <taxon>Panicoideae</taxon>
        <taxon>Andropogonodae</taxon>
        <taxon>Andropogoneae</taxon>
        <taxon>Sorghinae</taxon>
        <taxon>Sorghum</taxon>
    </lineage>
</organism>
<dbReference type="PANTHER" id="PTHR23024:SF470">
    <property type="entry name" value="CARBOXYLESTERASE 18-RELATED"/>
    <property type="match status" value="1"/>
</dbReference>
<dbReference type="Gramene" id="OQU90360">
    <property type="protein sequence ID" value="OQU90360"/>
    <property type="gene ID" value="SORBI_3002G394700"/>
</dbReference>
<keyword evidence="3" id="KW-1185">Reference proteome</keyword>
<dbReference type="Proteomes" id="UP000000768">
    <property type="component" value="Chromosome 2"/>
</dbReference>
<dbReference type="eggNOG" id="KOG1515">
    <property type="taxonomic scope" value="Eukaryota"/>
</dbReference>
<dbReference type="PANTHER" id="PTHR23024">
    <property type="entry name" value="ARYLACETAMIDE DEACETYLASE"/>
    <property type="match status" value="1"/>
</dbReference>
<reference evidence="2 3" key="1">
    <citation type="journal article" date="2009" name="Nature">
        <title>The Sorghum bicolor genome and the diversification of grasses.</title>
        <authorList>
            <person name="Paterson A.H."/>
            <person name="Bowers J.E."/>
            <person name="Bruggmann R."/>
            <person name="Dubchak I."/>
            <person name="Grimwood J."/>
            <person name="Gundlach H."/>
            <person name="Haberer G."/>
            <person name="Hellsten U."/>
            <person name="Mitros T."/>
            <person name="Poliakov A."/>
            <person name="Schmutz J."/>
            <person name="Spannagl M."/>
            <person name="Tang H."/>
            <person name="Wang X."/>
            <person name="Wicker T."/>
            <person name="Bharti A.K."/>
            <person name="Chapman J."/>
            <person name="Feltus F.A."/>
            <person name="Gowik U."/>
            <person name="Grigoriev I.V."/>
            <person name="Lyons E."/>
            <person name="Maher C.A."/>
            <person name="Martis M."/>
            <person name="Narechania A."/>
            <person name="Otillar R.P."/>
            <person name="Penning B.W."/>
            <person name="Salamov A.A."/>
            <person name="Wang Y."/>
            <person name="Zhang L."/>
            <person name="Carpita N.C."/>
            <person name="Freeling M."/>
            <person name="Gingle A.R."/>
            <person name="Hash C.T."/>
            <person name="Keller B."/>
            <person name="Klein P."/>
            <person name="Kresovich S."/>
            <person name="McCann M.C."/>
            <person name="Ming R."/>
            <person name="Peterson D.G."/>
            <person name="Mehboob-ur-Rahman"/>
            <person name="Ware D."/>
            <person name="Westhoff P."/>
            <person name="Mayer K.F."/>
            <person name="Messing J."/>
            <person name="Rokhsar D.S."/>
        </authorList>
    </citation>
    <scope>NUCLEOTIDE SEQUENCE [LARGE SCALE GENOMIC DNA]</scope>
    <source>
        <strain evidence="3">cv. BTx623</strain>
    </source>
</reference>
<dbReference type="OMA" id="NDAWDAR"/>